<accession>A0A1B8YKL6</accession>
<proteinExistence type="predicted"/>
<name>A0A1B8YKL6_9GAMM</name>
<dbReference type="EMBL" id="LOIC01000034">
    <property type="protein sequence ID" value="OCA55599.1"/>
    <property type="molecule type" value="Genomic_DNA"/>
</dbReference>
<dbReference type="AlphaFoldDB" id="A0A1B8YKL6"/>
<comment type="caution">
    <text evidence="1">The sequence shown here is derived from an EMBL/GenBank/DDBJ whole genome shotgun (WGS) entry which is preliminary data.</text>
</comment>
<protein>
    <submittedName>
        <fullName evidence="1">Uncharacterized protein</fullName>
    </submittedName>
</protein>
<reference evidence="2" key="1">
    <citation type="submission" date="2015-11" db="EMBL/GenBank/DDBJ databases">
        <authorList>
            <person name="Tobias N.J."/>
            <person name="Mishra B."/>
            <person name="Gupta D.K."/>
            <person name="Thines M."/>
            <person name="Stinear T.P."/>
            <person name="Bode H.B."/>
        </authorList>
    </citation>
    <scope>NUCLEOTIDE SEQUENCE [LARGE SCALE GENOMIC DNA]</scope>
    <source>
        <strain evidence="2">PB45.5</strain>
    </source>
</reference>
<dbReference type="RefSeq" id="WP_065389744.1">
    <property type="nucleotide sequence ID" value="NZ_CAWMQN010000034.1"/>
</dbReference>
<sequence>MLNNVWLNIKFLTTTHHCRVGLFHEDGGPMFDIFHAYFVLNCICQILYKMSNIYFDIYEEEIRLQFNTALKKFLDTKEIIDHLAGIQSNFFDLNIQD</sequence>
<evidence type="ECO:0000313" key="1">
    <source>
        <dbReference type="EMBL" id="OCA55599.1"/>
    </source>
</evidence>
<keyword evidence="2" id="KW-1185">Reference proteome</keyword>
<organism evidence="1 2">
    <name type="scientific">Photorhabdus namnaonensis</name>
    <dbReference type="NCBI Taxonomy" id="1851568"/>
    <lineage>
        <taxon>Bacteria</taxon>
        <taxon>Pseudomonadati</taxon>
        <taxon>Pseudomonadota</taxon>
        <taxon>Gammaproteobacteria</taxon>
        <taxon>Enterobacterales</taxon>
        <taxon>Morganellaceae</taxon>
        <taxon>Photorhabdus</taxon>
    </lineage>
</organism>
<gene>
    <name evidence="1" type="ORF">Phpb_01432</name>
</gene>
<dbReference type="Proteomes" id="UP000092665">
    <property type="component" value="Unassembled WGS sequence"/>
</dbReference>
<evidence type="ECO:0000313" key="2">
    <source>
        <dbReference type="Proteomes" id="UP000092665"/>
    </source>
</evidence>